<reference evidence="3 4" key="1">
    <citation type="submission" date="2020-02" db="EMBL/GenBank/DDBJ databases">
        <title>Genome sequence of the type strain DSM 27180 of Arthrobacter silviterrae.</title>
        <authorList>
            <person name="Gao J."/>
            <person name="Sun J."/>
        </authorList>
    </citation>
    <scope>NUCLEOTIDE SEQUENCE [LARGE SCALE GENOMIC DNA]</scope>
    <source>
        <strain evidence="3 4">DSM 27180</strain>
    </source>
</reference>
<dbReference type="RefSeq" id="WP_165181592.1">
    <property type="nucleotide sequence ID" value="NZ_JAAKZI010000011.1"/>
</dbReference>
<dbReference type="InterPro" id="IPR002656">
    <property type="entry name" value="Acyl_transf_3_dom"/>
</dbReference>
<sequence>MARHIYRSGLPANFGTIGSNQDFLRGSMTQSRVSTIQALTGIRILAALWVVAEHFGSVLMGLFPGADRASVMINSGYLGVEVFFILSGFIISHNYAERFQNLSFAGYKEFIQKRIARLYPVHILTLGAAGAFVLGASVLHIDLNSSEKYDTRSFIMNIFMMQSIPPAQAWNNPAWSISAEFGAYILFPLFIVAVMRVKSKSWLLGLSGAAMMLVVVGMQYLEIKYEFSPTGYLGIWLRIFGEFTAGCFLWRFWKLGCKPSKRYDLLALTGLVGIVAIILWSNGVGARNFLVLPFIGIVILGCAGAVGPVRVFLSSRFMDFGGRISYSLYMVHFLVLMVGGKILPWTHFVSSNWIIRLIILLTYYVTSLATAVVVYKLVEEPGRKFISGFSKRGVRSANTILSENHASDA</sequence>
<feature type="transmembrane region" description="Helical" evidence="1">
    <location>
        <begin position="174"/>
        <end position="195"/>
    </location>
</feature>
<proteinExistence type="predicted"/>
<comment type="caution">
    <text evidence="3">The sequence shown here is derived from an EMBL/GenBank/DDBJ whole genome shotgun (WGS) entry which is preliminary data.</text>
</comment>
<evidence type="ECO:0000259" key="2">
    <source>
        <dbReference type="Pfam" id="PF01757"/>
    </source>
</evidence>
<dbReference type="PANTHER" id="PTHR23028">
    <property type="entry name" value="ACETYLTRANSFERASE"/>
    <property type="match status" value="1"/>
</dbReference>
<keyword evidence="1" id="KW-1133">Transmembrane helix</keyword>
<protein>
    <submittedName>
        <fullName evidence="3">Acyltransferase</fullName>
    </submittedName>
</protein>
<keyword evidence="3" id="KW-0808">Transferase</keyword>
<evidence type="ECO:0000313" key="3">
    <source>
        <dbReference type="EMBL" id="NGN83494.1"/>
    </source>
</evidence>
<feature type="transmembrane region" description="Helical" evidence="1">
    <location>
        <begin position="75"/>
        <end position="96"/>
    </location>
</feature>
<dbReference type="PANTHER" id="PTHR23028:SF53">
    <property type="entry name" value="ACYL_TRANSF_3 DOMAIN-CONTAINING PROTEIN"/>
    <property type="match status" value="1"/>
</dbReference>
<evidence type="ECO:0000256" key="1">
    <source>
        <dbReference type="SAM" id="Phobius"/>
    </source>
</evidence>
<dbReference type="GO" id="GO:0016746">
    <property type="term" value="F:acyltransferase activity"/>
    <property type="evidence" value="ECO:0007669"/>
    <property type="project" value="UniProtKB-KW"/>
</dbReference>
<dbReference type="Pfam" id="PF01757">
    <property type="entry name" value="Acyl_transf_3"/>
    <property type="match status" value="1"/>
</dbReference>
<keyword evidence="1" id="KW-0812">Transmembrane</keyword>
<organism evidence="3 4">
    <name type="scientific">Arthrobacter silviterrae</name>
    <dbReference type="NCBI Taxonomy" id="2026658"/>
    <lineage>
        <taxon>Bacteria</taxon>
        <taxon>Bacillati</taxon>
        <taxon>Actinomycetota</taxon>
        <taxon>Actinomycetes</taxon>
        <taxon>Micrococcales</taxon>
        <taxon>Micrococcaceae</taxon>
        <taxon>Arthrobacter</taxon>
    </lineage>
</organism>
<dbReference type="Proteomes" id="UP000479226">
    <property type="component" value="Unassembled WGS sequence"/>
</dbReference>
<keyword evidence="3" id="KW-0012">Acyltransferase</keyword>
<feature type="transmembrane region" description="Helical" evidence="1">
    <location>
        <begin position="202"/>
        <end position="221"/>
    </location>
</feature>
<name>A0ABX0D9D0_9MICC</name>
<feature type="transmembrane region" description="Helical" evidence="1">
    <location>
        <begin position="42"/>
        <end position="63"/>
    </location>
</feature>
<feature type="transmembrane region" description="Helical" evidence="1">
    <location>
        <begin position="289"/>
        <end position="313"/>
    </location>
</feature>
<feature type="transmembrane region" description="Helical" evidence="1">
    <location>
        <begin position="325"/>
        <end position="347"/>
    </location>
</feature>
<feature type="transmembrane region" description="Helical" evidence="1">
    <location>
        <begin position="265"/>
        <end position="283"/>
    </location>
</feature>
<dbReference type="EMBL" id="JAAKZI010000011">
    <property type="protein sequence ID" value="NGN83494.1"/>
    <property type="molecule type" value="Genomic_DNA"/>
</dbReference>
<gene>
    <name evidence="3" type="ORF">G6N77_08485</name>
</gene>
<accession>A0ABX0D9D0</accession>
<keyword evidence="4" id="KW-1185">Reference proteome</keyword>
<evidence type="ECO:0000313" key="4">
    <source>
        <dbReference type="Proteomes" id="UP000479226"/>
    </source>
</evidence>
<feature type="transmembrane region" description="Helical" evidence="1">
    <location>
        <begin position="117"/>
        <end position="141"/>
    </location>
</feature>
<dbReference type="InterPro" id="IPR050879">
    <property type="entry name" value="Acyltransferase_3"/>
</dbReference>
<feature type="transmembrane region" description="Helical" evidence="1">
    <location>
        <begin position="353"/>
        <end position="375"/>
    </location>
</feature>
<feature type="domain" description="Acyltransferase 3" evidence="2">
    <location>
        <begin position="37"/>
        <end position="373"/>
    </location>
</feature>
<keyword evidence="1" id="KW-0472">Membrane</keyword>
<feature type="transmembrane region" description="Helical" evidence="1">
    <location>
        <begin position="233"/>
        <end position="253"/>
    </location>
</feature>